<organism evidence="8 9">
    <name type="scientific">Anopheles stephensi</name>
    <name type="common">Indo-Pakistan malaria mosquito</name>
    <dbReference type="NCBI Taxonomy" id="30069"/>
    <lineage>
        <taxon>Eukaryota</taxon>
        <taxon>Metazoa</taxon>
        <taxon>Ecdysozoa</taxon>
        <taxon>Arthropoda</taxon>
        <taxon>Hexapoda</taxon>
        <taxon>Insecta</taxon>
        <taxon>Pterygota</taxon>
        <taxon>Neoptera</taxon>
        <taxon>Endopterygota</taxon>
        <taxon>Diptera</taxon>
        <taxon>Nematocera</taxon>
        <taxon>Culicoidea</taxon>
        <taxon>Culicidae</taxon>
        <taxon>Anophelinae</taxon>
        <taxon>Anopheles</taxon>
    </lineage>
</organism>
<comment type="subcellular location">
    <subcellularLocation>
        <location evidence="1">Mitochondrion inner membrane</location>
    </subcellularLocation>
</comment>
<dbReference type="STRING" id="30069.A0A182YCH0"/>
<dbReference type="SMART" id="SM00978">
    <property type="entry name" value="Tim44"/>
    <property type="match status" value="1"/>
</dbReference>
<keyword evidence="5" id="KW-0496">Mitochondrion</keyword>
<dbReference type="AlphaFoldDB" id="A0A182YCH0"/>
<reference evidence="9" key="1">
    <citation type="journal article" date="2014" name="Genome Biol.">
        <title>Genome analysis of a major urban malaria vector mosquito, Anopheles stephensi.</title>
        <authorList>
            <person name="Jiang X."/>
            <person name="Peery A."/>
            <person name="Hall A.B."/>
            <person name="Sharma A."/>
            <person name="Chen X.G."/>
            <person name="Waterhouse R.M."/>
            <person name="Komissarov A."/>
            <person name="Riehle M.M."/>
            <person name="Shouche Y."/>
            <person name="Sharakhova M.V."/>
            <person name="Lawson D."/>
            <person name="Pakpour N."/>
            <person name="Arensburger P."/>
            <person name="Davidson V.L."/>
            <person name="Eiglmeier K."/>
            <person name="Emrich S."/>
            <person name="George P."/>
            <person name="Kennedy R.C."/>
            <person name="Mane S.P."/>
            <person name="Maslen G."/>
            <person name="Oringanje C."/>
            <person name="Qi Y."/>
            <person name="Settlage R."/>
            <person name="Tojo M."/>
            <person name="Tubio J.M."/>
            <person name="Unger M.F."/>
            <person name="Wang B."/>
            <person name="Vernick K.D."/>
            <person name="Ribeiro J.M."/>
            <person name="James A.A."/>
            <person name="Michel K."/>
            <person name="Riehle M.A."/>
            <person name="Luckhart S."/>
            <person name="Sharakhov I.V."/>
            <person name="Tu Z."/>
        </authorList>
    </citation>
    <scope>NUCLEOTIDE SEQUENCE [LARGE SCALE GENOMIC DNA]</scope>
    <source>
        <strain evidence="9">Indian</strain>
    </source>
</reference>
<evidence type="ECO:0000256" key="4">
    <source>
        <dbReference type="ARBA" id="ARBA00022946"/>
    </source>
</evidence>
<feature type="domain" description="Tim44-like" evidence="7">
    <location>
        <begin position="105"/>
        <end position="216"/>
    </location>
</feature>
<evidence type="ECO:0000256" key="1">
    <source>
        <dbReference type="ARBA" id="ARBA00004273"/>
    </source>
</evidence>
<keyword evidence="4" id="KW-0809">Transit peptide</keyword>
<dbReference type="Proteomes" id="UP000076408">
    <property type="component" value="Unassembled WGS sequence"/>
</dbReference>
<dbReference type="GO" id="GO:0051087">
    <property type="term" value="F:protein-folding chaperone binding"/>
    <property type="evidence" value="ECO:0007669"/>
    <property type="project" value="TreeGrafter"/>
</dbReference>
<dbReference type="PANTHER" id="PTHR10721">
    <property type="entry name" value="MITOCHONDRIAL IMPORT INNER MEMBRANE TRANSLOCASE SUBUNIT TIM44"/>
    <property type="match status" value="1"/>
</dbReference>
<evidence type="ECO:0000256" key="3">
    <source>
        <dbReference type="ARBA" id="ARBA00022792"/>
    </source>
</evidence>
<name>A0A182YCH0_ANOST</name>
<evidence type="ECO:0000256" key="5">
    <source>
        <dbReference type="ARBA" id="ARBA00023128"/>
    </source>
</evidence>
<dbReference type="Pfam" id="PF04280">
    <property type="entry name" value="Tim44"/>
    <property type="match status" value="1"/>
</dbReference>
<proteinExistence type="inferred from homology"/>
<keyword evidence="3" id="KW-0999">Mitochondrion inner membrane</keyword>
<evidence type="ECO:0000256" key="2">
    <source>
        <dbReference type="ARBA" id="ARBA00009597"/>
    </source>
</evidence>
<evidence type="ECO:0000313" key="8">
    <source>
        <dbReference type="EnsemblMetazoa" id="ASTEI06156-PA"/>
    </source>
</evidence>
<dbReference type="VEuPathDB" id="VectorBase:ASTE010854"/>
<keyword evidence="9" id="KW-1185">Reference proteome</keyword>
<evidence type="ECO:0000313" key="9">
    <source>
        <dbReference type="Proteomes" id="UP000076408"/>
    </source>
</evidence>
<accession>A0A182YCH0</accession>
<dbReference type="VEuPathDB" id="VectorBase:ASTEI20_038643"/>
<keyword evidence="6" id="KW-0472">Membrane</keyword>
<dbReference type="InterPro" id="IPR039544">
    <property type="entry name" value="Tim44-like"/>
</dbReference>
<dbReference type="EnsemblMetazoa" id="ASTEI06156-RA">
    <property type="protein sequence ID" value="ASTEI06156-PA"/>
    <property type="gene ID" value="ASTEI06156"/>
</dbReference>
<dbReference type="GO" id="GO:0030150">
    <property type="term" value="P:protein import into mitochondrial matrix"/>
    <property type="evidence" value="ECO:0007669"/>
    <property type="project" value="TreeGrafter"/>
</dbReference>
<evidence type="ECO:0000256" key="6">
    <source>
        <dbReference type="ARBA" id="ARBA00023136"/>
    </source>
</evidence>
<evidence type="ECO:0000259" key="7">
    <source>
        <dbReference type="SMART" id="SM00978"/>
    </source>
</evidence>
<protein>
    <submittedName>
        <fullName evidence="8">Tim44 domain-containing protein</fullName>
    </submittedName>
</protein>
<dbReference type="GO" id="GO:0005743">
    <property type="term" value="C:mitochondrial inner membrane"/>
    <property type="evidence" value="ECO:0007669"/>
    <property type="project" value="UniProtKB-SubCell"/>
</dbReference>
<dbReference type="SUPFAM" id="SSF54427">
    <property type="entry name" value="NTF2-like"/>
    <property type="match status" value="1"/>
</dbReference>
<dbReference type="InterPro" id="IPR007379">
    <property type="entry name" value="Tim44-like_dom"/>
</dbReference>
<dbReference type="InterPro" id="IPR032710">
    <property type="entry name" value="NTF2-like_dom_sf"/>
</dbReference>
<dbReference type="Gene3D" id="3.10.450.240">
    <property type="match status" value="1"/>
</dbReference>
<reference evidence="8" key="2">
    <citation type="submission" date="2020-05" db="UniProtKB">
        <authorList>
            <consortium name="EnsemblMetazoa"/>
        </authorList>
    </citation>
    <scope>IDENTIFICATION</scope>
    <source>
        <strain evidence="8">Indian</strain>
    </source>
</reference>
<dbReference type="VEuPathDB" id="VectorBase:ASTEI06156"/>
<comment type="similarity">
    <text evidence="2">Belongs to the Tim44 family.</text>
</comment>
<dbReference type="PANTHER" id="PTHR10721:SF1">
    <property type="entry name" value="MITOCHONDRIAL IMPORT INNER MEMBRANE TRANSLOCASE SUBUNIT TIM44"/>
    <property type="match status" value="1"/>
</dbReference>
<sequence length="216" mass="24726">MDSQSIESRVYRSPEKLRKRVEVSSALDMSRVVAPNAEATELDLHMDSKFYQAWETFKNNNQYVNTLLTWKMKYDQSVNPMIRASRLLTDKVSEVMGNLFSETKLSETMTAICKIDPSFDQQQFLHFCETDIIPNVLELIVRCDLEVLRDWCSKSMYSILASSISQAHQVGYRLVSKILDIENVELTMGKVVEHGPVLIVSFQTQQIMSTALCTLV</sequence>